<dbReference type="Proteomes" id="UP000072421">
    <property type="component" value="Chromosome"/>
</dbReference>
<protein>
    <submittedName>
        <fullName evidence="1">Uncharacterized protein</fullName>
    </submittedName>
</protein>
<reference evidence="1 2" key="1">
    <citation type="submission" date="2015-11" db="EMBL/GenBank/DDBJ databases">
        <title>Exploring the genomic traits of fungus-feeding bacterial genus Collimonas.</title>
        <authorList>
            <person name="Song C."/>
            <person name="Schmidt R."/>
            <person name="de Jager V."/>
            <person name="Krzyzanowska D."/>
            <person name="Jongedijk E."/>
            <person name="Cankar K."/>
            <person name="Beekwilder J."/>
            <person name="van Veen A."/>
            <person name="de Boer W."/>
            <person name="van Veen J.A."/>
            <person name="Garbeva P."/>
        </authorList>
    </citation>
    <scope>NUCLEOTIDE SEQUENCE [LARGE SCALE GENOMIC DNA]</scope>
    <source>
        <strain evidence="1 2">Ter6</strain>
    </source>
</reference>
<sequence>MAFRLKYILVDALCSAEGLQRHCQAKPQQNPLPALFSMHSENTRRRFLRLFPTLGYEAAIQQGIP</sequence>
<proteinExistence type="predicted"/>
<evidence type="ECO:0000313" key="1">
    <source>
        <dbReference type="EMBL" id="AMO94345.1"/>
    </source>
</evidence>
<gene>
    <name evidence="1" type="ORF">CFter6_1643</name>
</gene>
<evidence type="ECO:0000313" key="2">
    <source>
        <dbReference type="Proteomes" id="UP000072421"/>
    </source>
</evidence>
<accession>A0A127P9K6</accession>
<dbReference type="EMBL" id="CP013232">
    <property type="protein sequence ID" value="AMO94345.1"/>
    <property type="molecule type" value="Genomic_DNA"/>
</dbReference>
<name>A0A127P9K6_9BURK</name>
<dbReference type="PATRIC" id="fig|158899.10.peg.1653"/>
<organism evidence="1">
    <name type="scientific">Collimonas fungivorans</name>
    <dbReference type="NCBI Taxonomy" id="158899"/>
    <lineage>
        <taxon>Bacteria</taxon>
        <taxon>Pseudomonadati</taxon>
        <taxon>Pseudomonadota</taxon>
        <taxon>Betaproteobacteria</taxon>
        <taxon>Burkholderiales</taxon>
        <taxon>Oxalobacteraceae</taxon>
        <taxon>Collimonas</taxon>
    </lineage>
</organism>
<dbReference type="AlphaFoldDB" id="A0A127P9K6"/>